<comment type="catalytic activity">
    <reaction evidence="13 14">
        <text>a di-trans,poly-cis-dolichyl beta-D-mannosyl phosphate + L-seryl-[protein] = 3-O-(alpha-D-mannosyl)-L-seryl-[protein] + a di-trans,poly-cis-dolichyl phosphate + H(+)</text>
        <dbReference type="Rhea" id="RHEA:17377"/>
        <dbReference type="Rhea" id="RHEA-COMP:9863"/>
        <dbReference type="Rhea" id="RHEA-COMP:13546"/>
        <dbReference type="Rhea" id="RHEA-COMP:19498"/>
        <dbReference type="Rhea" id="RHEA-COMP:19501"/>
        <dbReference type="ChEBI" id="CHEBI:15378"/>
        <dbReference type="ChEBI" id="CHEBI:29999"/>
        <dbReference type="ChEBI" id="CHEBI:57683"/>
        <dbReference type="ChEBI" id="CHEBI:58211"/>
        <dbReference type="ChEBI" id="CHEBI:137321"/>
        <dbReference type="EC" id="2.4.1.109"/>
    </reaction>
</comment>
<comment type="function">
    <text evidence="14">Transfers mannose from Dol-P-mannose to Ser or Thr residues on proteins.</text>
</comment>
<dbReference type="Pfam" id="PF02366">
    <property type="entry name" value="PMT"/>
    <property type="match status" value="1"/>
</dbReference>
<dbReference type="PROSITE" id="PS50919">
    <property type="entry name" value="MIR"/>
    <property type="match status" value="3"/>
</dbReference>
<feature type="transmembrane region" description="Helical" evidence="14">
    <location>
        <begin position="596"/>
        <end position="618"/>
    </location>
</feature>
<sequence length="760" mass="86153">MPPSWLSNTAKGQLRQRTVAPAPAKAVDAYREEDHDHSGPKKIVTSLFSKKEQNNSWLVLAALTAVALVTRFYKISEPDEVVFDEVHFGKFASYYLRREYFFDVHPPLAKMMLGAMGYLIGYDGHFLFDNIGDNYITNNVPYIGLRALPAFLGALTVPIVYQTMREAGFPIVTCALAGFFVTFDNMLVTQTRLILLDSMLVFFMVCSIFSYVKFAKTRNVPFSFQWWFWLVATGLNIGLTMSVKMVGLFTVATIGVAVLWDLWILLDIRRRLTMQEFMNHFWARAIGLILVPIVVYLFWFYVHFAVLTRSGSGDDFMSTEFQETLKGNSMADGLYVKYGDNITIKHKDTSVYLHSHPHLYPLRYDDGRISSNGQQVTGYAHRDPNSIWQITSDDVANPRLGEQVKDRDVIRLLHVATSSWLLAHDVASPTMSTNEEITTYSTEEDGSRFNETTFQIMLESGGDKFRTVASTFKLLHVDTQVAIWTHSQKLPAWGFEQQEVNGNKNILQKSNLWISDKIEGKNATEIDQASQKPVKKRAFILKFLELQAKMISHNAGLTASHPYQSMPIEWPVLAKGISFWTQNDTRKQIYLIGNPLGMWIALASLAVIVGVAGADILSRRRGFYPLNQDVQRRFYSSTGFFFVGWILHYMPFFLMGRALFLHHYMPAQVFSYMVLAAVHGFIFVEGVDGPVSEPGPETRARRVQRAVVPAIAYGSAVLLMVLHLASFMYFAPLSYGTSAVDVPGLARRKLLSQWDFHFAK</sequence>
<evidence type="ECO:0000256" key="14">
    <source>
        <dbReference type="RuleBase" id="RU367007"/>
    </source>
</evidence>
<accession>A0A9P3H0N1</accession>
<dbReference type="InterPro" id="IPR027005">
    <property type="entry name" value="PMT-like"/>
</dbReference>
<gene>
    <name evidence="16" type="ORF">EMPS_00357</name>
</gene>
<reference evidence="16" key="2">
    <citation type="journal article" date="2022" name="Microbiol. Resour. Announc.">
        <title>Whole-Genome Sequence of Entomortierella parvispora E1425, a Mucoromycotan Fungus Associated with Burkholderiaceae-Related Endosymbiotic Bacteria.</title>
        <authorList>
            <person name="Herlambang A."/>
            <person name="Guo Y."/>
            <person name="Takashima Y."/>
            <person name="Narisawa K."/>
            <person name="Ohta H."/>
            <person name="Nishizawa T."/>
        </authorList>
    </citation>
    <scope>NUCLEOTIDE SEQUENCE</scope>
    <source>
        <strain evidence="16">E1425</strain>
    </source>
</reference>
<evidence type="ECO:0000256" key="5">
    <source>
        <dbReference type="ARBA" id="ARBA00022676"/>
    </source>
</evidence>
<evidence type="ECO:0000313" key="16">
    <source>
        <dbReference type="EMBL" id="GJJ68011.1"/>
    </source>
</evidence>
<dbReference type="InterPro" id="IPR036300">
    <property type="entry name" value="MIR_dom_sf"/>
</dbReference>
<dbReference type="GO" id="GO:0004169">
    <property type="term" value="F:dolichyl-phosphate-mannose-protein mannosyltransferase activity"/>
    <property type="evidence" value="ECO:0007669"/>
    <property type="project" value="UniProtKB-UniRule"/>
</dbReference>
<dbReference type="OrthoDB" id="292747at2759"/>
<name>A0A9P3H0N1_9FUNG</name>
<feature type="transmembrane region" description="Helical" evidence="14">
    <location>
        <begin position="707"/>
        <end position="731"/>
    </location>
</feature>
<feature type="transmembrane region" description="Helical" evidence="14">
    <location>
        <begin position="249"/>
        <end position="269"/>
    </location>
</feature>
<proteinExistence type="inferred from homology"/>
<evidence type="ECO:0000256" key="7">
    <source>
        <dbReference type="ARBA" id="ARBA00022692"/>
    </source>
</evidence>
<dbReference type="InterPro" id="IPR016093">
    <property type="entry name" value="MIR_motif"/>
</dbReference>
<feature type="transmembrane region" description="Helical" evidence="14">
    <location>
        <begin position="639"/>
        <end position="663"/>
    </location>
</feature>
<dbReference type="EC" id="2.4.1.109" evidence="4 14"/>
<protein>
    <recommendedName>
        <fullName evidence="4 14">Dolichyl-phosphate-mannose--protein mannosyltransferase</fullName>
        <ecNumber evidence="4 14">2.4.1.109</ecNumber>
    </recommendedName>
</protein>
<keyword evidence="8" id="KW-0677">Repeat</keyword>
<dbReference type="Proteomes" id="UP000827284">
    <property type="component" value="Unassembled WGS sequence"/>
</dbReference>
<keyword evidence="7 14" id="KW-0812">Transmembrane</keyword>
<feature type="domain" description="MIR" evidence="15">
    <location>
        <begin position="462"/>
        <end position="518"/>
    </location>
</feature>
<dbReference type="CDD" id="cd23285">
    <property type="entry name" value="beta-trefoil_MIR_PMT4-like"/>
    <property type="match status" value="1"/>
</dbReference>
<evidence type="ECO:0000256" key="4">
    <source>
        <dbReference type="ARBA" id="ARBA00012839"/>
    </source>
</evidence>
<dbReference type="EMBL" id="BQFW01000001">
    <property type="protein sequence ID" value="GJJ68011.1"/>
    <property type="molecule type" value="Genomic_DNA"/>
</dbReference>
<keyword evidence="11 14" id="KW-0472">Membrane</keyword>
<feature type="transmembrane region" description="Helical" evidence="14">
    <location>
        <begin position="669"/>
        <end position="687"/>
    </location>
</feature>
<dbReference type="InterPro" id="IPR003342">
    <property type="entry name" value="ArnT-like_N"/>
</dbReference>
<evidence type="ECO:0000256" key="3">
    <source>
        <dbReference type="ARBA" id="ARBA00007222"/>
    </source>
</evidence>
<reference evidence="16" key="1">
    <citation type="submission" date="2021-11" db="EMBL/GenBank/DDBJ databases">
        <authorList>
            <person name="Herlambang A."/>
            <person name="Guo Y."/>
            <person name="Takashima Y."/>
            <person name="Nishizawa T."/>
        </authorList>
    </citation>
    <scope>NUCLEOTIDE SEQUENCE</scope>
    <source>
        <strain evidence="16">E1425</strain>
    </source>
</reference>
<evidence type="ECO:0000256" key="10">
    <source>
        <dbReference type="ARBA" id="ARBA00022989"/>
    </source>
</evidence>
<feature type="transmembrane region" description="Helical" evidence="14">
    <location>
        <begin position="100"/>
        <end position="120"/>
    </location>
</feature>
<feature type="transmembrane region" description="Helical" evidence="14">
    <location>
        <begin position="193"/>
        <end position="212"/>
    </location>
</feature>
<feature type="transmembrane region" description="Helical" evidence="14">
    <location>
        <begin position="281"/>
        <end position="302"/>
    </location>
</feature>
<dbReference type="GO" id="GO:0005789">
    <property type="term" value="C:endoplasmic reticulum membrane"/>
    <property type="evidence" value="ECO:0007669"/>
    <property type="project" value="UniProtKB-SubCell"/>
</dbReference>
<feature type="domain" description="MIR" evidence="15">
    <location>
        <begin position="401"/>
        <end position="459"/>
    </location>
</feature>
<feature type="transmembrane region" description="Helical" evidence="14">
    <location>
        <begin position="140"/>
        <end position="161"/>
    </location>
</feature>
<comment type="pathway">
    <text evidence="2 14">Protein modification; protein glycosylation.</text>
</comment>
<dbReference type="AlphaFoldDB" id="A0A9P3H0N1"/>
<dbReference type="Pfam" id="PF16192">
    <property type="entry name" value="PMT_4TMC"/>
    <property type="match status" value="1"/>
</dbReference>
<evidence type="ECO:0000256" key="1">
    <source>
        <dbReference type="ARBA" id="ARBA00004477"/>
    </source>
</evidence>
<dbReference type="PANTHER" id="PTHR10050">
    <property type="entry name" value="DOLICHYL-PHOSPHATE-MANNOSE--PROTEIN MANNOSYLTRANSFERASE"/>
    <property type="match status" value="1"/>
</dbReference>
<dbReference type="PANTHER" id="PTHR10050:SF51">
    <property type="entry name" value="PROTEIN O-MANNOSYL-TRANSFERASE 1"/>
    <property type="match status" value="1"/>
</dbReference>
<comment type="catalytic activity">
    <reaction evidence="12 14">
        <text>a di-trans,poly-cis-dolichyl beta-D-mannosyl phosphate + L-threonyl-[protein] = 3-O-(alpha-D-mannosyl)-L-threonyl-[protein] + a di-trans,poly-cis-dolichyl phosphate + H(+)</text>
        <dbReference type="Rhea" id="RHEA:53396"/>
        <dbReference type="Rhea" id="RHEA-COMP:11060"/>
        <dbReference type="Rhea" id="RHEA-COMP:13547"/>
        <dbReference type="Rhea" id="RHEA-COMP:19498"/>
        <dbReference type="Rhea" id="RHEA-COMP:19501"/>
        <dbReference type="ChEBI" id="CHEBI:15378"/>
        <dbReference type="ChEBI" id="CHEBI:30013"/>
        <dbReference type="ChEBI" id="CHEBI:57683"/>
        <dbReference type="ChEBI" id="CHEBI:58211"/>
        <dbReference type="ChEBI" id="CHEBI:137323"/>
        <dbReference type="EC" id="2.4.1.109"/>
    </reaction>
</comment>
<dbReference type="InterPro" id="IPR032421">
    <property type="entry name" value="PMT_4TMC"/>
</dbReference>
<feature type="transmembrane region" description="Helical" evidence="14">
    <location>
        <begin position="224"/>
        <end position="243"/>
    </location>
</feature>
<comment type="caution">
    <text evidence="16">The sequence shown here is derived from an EMBL/GenBank/DDBJ whole genome shotgun (WGS) entry which is preliminary data.</text>
</comment>
<evidence type="ECO:0000256" key="6">
    <source>
        <dbReference type="ARBA" id="ARBA00022679"/>
    </source>
</evidence>
<comment type="similarity">
    <text evidence="3 14">Belongs to the glycosyltransferase 39 family.</text>
</comment>
<dbReference type="Gene3D" id="2.80.10.50">
    <property type="match status" value="1"/>
</dbReference>
<feature type="transmembrane region" description="Helical" evidence="14">
    <location>
        <begin position="168"/>
        <end position="187"/>
    </location>
</feature>
<dbReference type="SUPFAM" id="SSF82109">
    <property type="entry name" value="MIR domain"/>
    <property type="match status" value="1"/>
</dbReference>
<keyword evidence="17" id="KW-1185">Reference proteome</keyword>
<evidence type="ECO:0000256" key="9">
    <source>
        <dbReference type="ARBA" id="ARBA00022824"/>
    </source>
</evidence>
<keyword evidence="6 14" id="KW-0808">Transferase</keyword>
<evidence type="ECO:0000256" key="8">
    <source>
        <dbReference type="ARBA" id="ARBA00022737"/>
    </source>
</evidence>
<comment type="subcellular location">
    <subcellularLocation>
        <location evidence="1 14">Endoplasmic reticulum membrane</location>
        <topology evidence="1 14">Multi-pass membrane protein</topology>
    </subcellularLocation>
</comment>
<organism evidence="16 17">
    <name type="scientific">Entomortierella parvispora</name>
    <dbReference type="NCBI Taxonomy" id="205924"/>
    <lineage>
        <taxon>Eukaryota</taxon>
        <taxon>Fungi</taxon>
        <taxon>Fungi incertae sedis</taxon>
        <taxon>Mucoromycota</taxon>
        <taxon>Mortierellomycotina</taxon>
        <taxon>Mortierellomycetes</taxon>
        <taxon>Mortierellales</taxon>
        <taxon>Mortierellaceae</taxon>
        <taxon>Entomortierella</taxon>
    </lineage>
</organism>
<dbReference type="Pfam" id="PF02815">
    <property type="entry name" value="MIR"/>
    <property type="match status" value="1"/>
</dbReference>
<evidence type="ECO:0000313" key="17">
    <source>
        <dbReference type="Proteomes" id="UP000827284"/>
    </source>
</evidence>
<evidence type="ECO:0000256" key="2">
    <source>
        <dbReference type="ARBA" id="ARBA00004922"/>
    </source>
</evidence>
<evidence type="ECO:0000259" key="15">
    <source>
        <dbReference type="PROSITE" id="PS50919"/>
    </source>
</evidence>
<keyword evidence="10 14" id="KW-1133">Transmembrane helix</keyword>
<evidence type="ECO:0000256" key="12">
    <source>
        <dbReference type="ARBA" id="ARBA00045085"/>
    </source>
</evidence>
<feature type="domain" description="MIR" evidence="15">
    <location>
        <begin position="333"/>
        <end position="393"/>
    </location>
</feature>
<keyword evidence="9 14" id="KW-0256">Endoplasmic reticulum</keyword>
<keyword evidence="5 14" id="KW-0328">Glycosyltransferase</keyword>
<dbReference type="SMART" id="SM00472">
    <property type="entry name" value="MIR"/>
    <property type="match status" value="3"/>
</dbReference>
<evidence type="ECO:0000256" key="11">
    <source>
        <dbReference type="ARBA" id="ARBA00023136"/>
    </source>
</evidence>
<evidence type="ECO:0000256" key="13">
    <source>
        <dbReference type="ARBA" id="ARBA00045102"/>
    </source>
</evidence>